<accession>A0AA38EY09</accession>
<evidence type="ECO:0000256" key="1">
    <source>
        <dbReference type="SAM" id="Phobius"/>
    </source>
</evidence>
<dbReference type="AlphaFoldDB" id="A0AA38EY09"/>
<evidence type="ECO:0000313" key="3">
    <source>
        <dbReference type="Proteomes" id="UP000824469"/>
    </source>
</evidence>
<keyword evidence="1" id="KW-0472">Membrane</keyword>
<proteinExistence type="predicted"/>
<protein>
    <submittedName>
        <fullName evidence="2">Uncharacterized protein</fullName>
    </submittedName>
</protein>
<keyword evidence="3" id="KW-1185">Reference proteome</keyword>
<comment type="caution">
    <text evidence="2">The sequence shown here is derived from an EMBL/GenBank/DDBJ whole genome shotgun (WGS) entry which is preliminary data.</text>
</comment>
<dbReference type="Proteomes" id="UP000824469">
    <property type="component" value="Unassembled WGS sequence"/>
</dbReference>
<evidence type="ECO:0000313" key="2">
    <source>
        <dbReference type="EMBL" id="KAH9287544.1"/>
    </source>
</evidence>
<reference evidence="2 3" key="1">
    <citation type="journal article" date="2021" name="Nat. Plants">
        <title>The Taxus genome provides insights into paclitaxel biosynthesis.</title>
        <authorList>
            <person name="Xiong X."/>
            <person name="Gou J."/>
            <person name="Liao Q."/>
            <person name="Li Y."/>
            <person name="Zhou Q."/>
            <person name="Bi G."/>
            <person name="Li C."/>
            <person name="Du R."/>
            <person name="Wang X."/>
            <person name="Sun T."/>
            <person name="Guo L."/>
            <person name="Liang H."/>
            <person name="Lu P."/>
            <person name="Wu Y."/>
            <person name="Zhang Z."/>
            <person name="Ro D.K."/>
            <person name="Shang Y."/>
            <person name="Huang S."/>
            <person name="Yan J."/>
        </authorList>
    </citation>
    <scope>NUCLEOTIDE SEQUENCE [LARGE SCALE GENOMIC DNA]</scope>
    <source>
        <strain evidence="2">Ta-2019</strain>
    </source>
</reference>
<keyword evidence="1" id="KW-0812">Transmembrane</keyword>
<feature type="transmembrane region" description="Helical" evidence="1">
    <location>
        <begin position="44"/>
        <end position="62"/>
    </location>
</feature>
<dbReference type="EMBL" id="JAHRHJ020003813">
    <property type="protein sequence ID" value="KAH9287544.1"/>
    <property type="molecule type" value="Genomic_DNA"/>
</dbReference>
<keyword evidence="1" id="KW-1133">Transmembrane helix</keyword>
<feature type="non-terminal residue" evidence="2">
    <location>
        <position position="1"/>
    </location>
</feature>
<organism evidence="2 3">
    <name type="scientific">Taxus chinensis</name>
    <name type="common">Chinese yew</name>
    <name type="synonym">Taxus wallichiana var. chinensis</name>
    <dbReference type="NCBI Taxonomy" id="29808"/>
    <lineage>
        <taxon>Eukaryota</taxon>
        <taxon>Viridiplantae</taxon>
        <taxon>Streptophyta</taxon>
        <taxon>Embryophyta</taxon>
        <taxon>Tracheophyta</taxon>
        <taxon>Spermatophyta</taxon>
        <taxon>Pinopsida</taxon>
        <taxon>Pinidae</taxon>
        <taxon>Conifers II</taxon>
        <taxon>Cupressales</taxon>
        <taxon>Taxaceae</taxon>
        <taxon>Taxus</taxon>
    </lineage>
</organism>
<name>A0AA38EY09_TAXCH</name>
<sequence length="152" mass="17442">FDEGNARLQPCLGKHEWTLESASYEEIASNGRELVNMPMILEEVMLRALVTFSVFALCASLGMEKKEKKRRKCDSVQHILIYEKQGKKVKQDDGIIIASERVWHKKGYLLNGTMLDRGLCALELPLVEWVESMRNEEDKEEQLCLLSAQIND</sequence>
<gene>
    <name evidence="2" type="ORF">KI387_031661</name>
</gene>